<dbReference type="GO" id="GO:0019843">
    <property type="term" value="F:rRNA binding"/>
    <property type="evidence" value="ECO:0007669"/>
    <property type="project" value="UniProtKB-UniRule"/>
</dbReference>
<dbReference type="GO" id="GO:0003735">
    <property type="term" value="F:structural constituent of ribosome"/>
    <property type="evidence" value="ECO:0007669"/>
    <property type="project" value="InterPro"/>
</dbReference>
<dbReference type="Gene3D" id="3.30.70.330">
    <property type="match status" value="1"/>
</dbReference>
<dbReference type="GO" id="GO:0005840">
    <property type="term" value="C:ribosome"/>
    <property type="evidence" value="ECO:0007669"/>
    <property type="project" value="UniProtKB-KW"/>
</dbReference>
<reference evidence="6" key="1">
    <citation type="submission" date="2015-01" db="EMBL/GenBank/DDBJ databases">
        <authorList>
            <person name="Manzano-Marin A."/>
            <person name="Manzano-Marin A."/>
        </authorList>
    </citation>
    <scope>NUCLEOTIDE SEQUENCE [LARGE SCALE GENOMIC DNA]</scope>
    <source>
        <strain evidence="6">obscurior</strain>
    </source>
</reference>
<dbReference type="Proteomes" id="UP000242753">
    <property type="component" value="Chromosome I"/>
</dbReference>
<dbReference type="InterPro" id="IPR012678">
    <property type="entry name" value="Ribosomal_uL23/eL15/eS24_sf"/>
</dbReference>
<name>A0A0H5C4Z3_9ENTR</name>
<comment type="similarity">
    <text evidence="1 4">Belongs to the universal ribosomal protein uL23 family.</text>
</comment>
<dbReference type="RefSeq" id="WP_420885187.1">
    <property type="nucleotide sequence ID" value="NZ_LN774881.1"/>
</dbReference>
<comment type="subunit">
    <text evidence="4">Part of the 50S ribosomal subunit. Contacts protein L29, and trigger factor when it is bound to the ribosome.</text>
</comment>
<evidence type="ECO:0000256" key="1">
    <source>
        <dbReference type="ARBA" id="ARBA00006700"/>
    </source>
</evidence>
<dbReference type="STRING" id="1594731.WEOB_083"/>
<dbReference type="InterPro" id="IPR013025">
    <property type="entry name" value="Ribosomal_uL23-like"/>
</dbReference>
<keyword evidence="2 4" id="KW-0689">Ribosomal protein</keyword>
<evidence type="ECO:0000256" key="3">
    <source>
        <dbReference type="ARBA" id="ARBA00023274"/>
    </source>
</evidence>
<keyword evidence="6" id="KW-1185">Reference proteome</keyword>
<dbReference type="GO" id="GO:1990904">
    <property type="term" value="C:ribonucleoprotein complex"/>
    <property type="evidence" value="ECO:0007669"/>
    <property type="project" value="UniProtKB-KW"/>
</dbReference>
<dbReference type="AlphaFoldDB" id="A0A0H5C4Z3"/>
<accession>A0A0H5C4Z3</accession>
<organism evidence="5 6">
    <name type="scientific">Candidatus Westeberhardia cardiocondylae</name>
    <dbReference type="NCBI Taxonomy" id="1594731"/>
    <lineage>
        <taxon>Bacteria</taxon>
        <taxon>Pseudomonadati</taxon>
        <taxon>Pseudomonadota</taxon>
        <taxon>Gammaproteobacteria</taxon>
        <taxon>Enterobacterales</taxon>
        <taxon>Enterobacteriaceae</taxon>
        <taxon>ant endosymbionts</taxon>
        <taxon>Candidatus Westeberhardia</taxon>
    </lineage>
</organism>
<keyword evidence="4" id="KW-0699">rRNA-binding</keyword>
<keyword evidence="3 4" id="KW-0687">Ribonucleoprotein</keyword>
<evidence type="ECO:0000256" key="4">
    <source>
        <dbReference type="HAMAP-Rule" id="MF_01369"/>
    </source>
</evidence>
<proteinExistence type="inferred from homology"/>
<dbReference type="InterPro" id="IPR012677">
    <property type="entry name" value="Nucleotide-bd_a/b_plait_sf"/>
</dbReference>
<dbReference type="KEGG" id="wca:WEOB_083"/>
<gene>
    <name evidence="4 5" type="primary">rplW</name>
    <name evidence="5" type="ORF">WEOB_083</name>
</gene>
<dbReference type="GO" id="GO:0006412">
    <property type="term" value="P:translation"/>
    <property type="evidence" value="ECO:0007669"/>
    <property type="project" value="UniProtKB-UniRule"/>
</dbReference>
<evidence type="ECO:0000256" key="2">
    <source>
        <dbReference type="ARBA" id="ARBA00022980"/>
    </source>
</evidence>
<dbReference type="SUPFAM" id="SSF54189">
    <property type="entry name" value="Ribosomal proteins S24e, L23 and L15e"/>
    <property type="match status" value="1"/>
</dbReference>
<keyword evidence="4" id="KW-0694">RNA-binding</keyword>
<dbReference type="HAMAP" id="MF_01369_B">
    <property type="entry name" value="Ribosomal_uL23_B"/>
    <property type="match status" value="1"/>
</dbReference>
<dbReference type="Pfam" id="PF00276">
    <property type="entry name" value="Ribosomal_L23"/>
    <property type="match status" value="1"/>
</dbReference>
<dbReference type="EMBL" id="LN774881">
    <property type="protein sequence ID" value="CEN32041.1"/>
    <property type="molecule type" value="Genomic_DNA"/>
</dbReference>
<sequence>MYEECLIRILRVPYFSEKSSFLMKKYNTVVFKVRKDATKIMIKKLIRKVFGIEVMNVHIINVKIKNKYSGKKKKFCRRSWKKAYIVLKKGQGLKFISNNIESL</sequence>
<evidence type="ECO:0000313" key="5">
    <source>
        <dbReference type="EMBL" id="CEN32041.1"/>
    </source>
</evidence>
<protein>
    <recommendedName>
        <fullName evidence="4">Large ribosomal subunit protein uL23</fullName>
    </recommendedName>
</protein>
<evidence type="ECO:0000313" key="6">
    <source>
        <dbReference type="Proteomes" id="UP000242753"/>
    </source>
</evidence>
<comment type="function">
    <text evidence="4">One of the early assembly proteins it binds 23S rRNA. One of the proteins that surrounds the polypeptide exit tunnel on the outside of the ribosome. Forms the main docking site for trigger factor binding to the ribosome.</text>
</comment>